<evidence type="ECO:0000313" key="10">
    <source>
        <dbReference type="Proteomes" id="UP000015101"/>
    </source>
</evidence>
<dbReference type="KEGG" id="hro:HELRODRAFT_185893"/>
<evidence type="ECO:0000256" key="1">
    <source>
        <dbReference type="ARBA" id="ARBA00022017"/>
    </source>
</evidence>
<evidence type="ECO:0000256" key="5">
    <source>
        <dbReference type="PROSITE-ProRule" id="PRU00175"/>
    </source>
</evidence>
<dbReference type="AlphaFoldDB" id="T1FNE6"/>
<feature type="compositionally biased region" description="Acidic residues" evidence="6">
    <location>
        <begin position="183"/>
        <end position="193"/>
    </location>
</feature>
<dbReference type="EnsemblMetazoa" id="HelroT185893">
    <property type="protein sequence ID" value="HelroP185893"/>
    <property type="gene ID" value="HelroG185893"/>
</dbReference>
<keyword evidence="2" id="KW-0479">Metal-binding</keyword>
<dbReference type="OrthoDB" id="1630758at2759"/>
<gene>
    <name evidence="9" type="primary">20210343</name>
    <name evidence="8" type="ORF">HELRODRAFT_185893</name>
</gene>
<dbReference type="OMA" id="RHRNCPV"/>
<dbReference type="GeneID" id="20210343"/>
<evidence type="ECO:0000256" key="4">
    <source>
        <dbReference type="ARBA" id="ARBA00022833"/>
    </source>
</evidence>
<accession>T1FNE6</accession>
<organism evidence="9 10">
    <name type="scientific">Helobdella robusta</name>
    <name type="common">Californian leech</name>
    <dbReference type="NCBI Taxonomy" id="6412"/>
    <lineage>
        <taxon>Eukaryota</taxon>
        <taxon>Metazoa</taxon>
        <taxon>Spiralia</taxon>
        <taxon>Lophotrochozoa</taxon>
        <taxon>Annelida</taxon>
        <taxon>Clitellata</taxon>
        <taxon>Hirudinea</taxon>
        <taxon>Rhynchobdellida</taxon>
        <taxon>Glossiphoniidae</taxon>
        <taxon>Helobdella</taxon>
    </lineage>
</organism>
<protein>
    <recommendedName>
        <fullName evidence="1">RING finger protein 141</fullName>
    </recommendedName>
</protein>
<dbReference type="InterPro" id="IPR017907">
    <property type="entry name" value="Znf_RING_CS"/>
</dbReference>
<evidence type="ECO:0000256" key="6">
    <source>
        <dbReference type="SAM" id="MobiDB-lite"/>
    </source>
</evidence>
<dbReference type="Proteomes" id="UP000015101">
    <property type="component" value="Unassembled WGS sequence"/>
</dbReference>
<dbReference type="Pfam" id="PF13920">
    <property type="entry name" value="zf-C3HC4_3"/>
    <property type="match status" value="1"/>
</dbReference>
<proteinExistence type="predicted"/>
<dbReference type="InterPro" id="IPR013083">
    <property type="entry name" value="Znf_RING/FYVE/PHD"/>
</dbReference>
<sequence>MGQHQMKSAVPNSVSVISENLFRHANELKQTTMYSYESFVESISILNTITQGFDDGTGKKLIFCIKDGTDTSVFWRGLVRVKCHKVNSQTGVIETVRLLNLKQYIHLYNEILSVQAEKNTNSTNNDDAVVRDSPVDPPFEQSNFCTGGANSLDASIIIDRLDEARRKQKKKSFPARKEGAFKEEEEDDDDDDDGHDRDHHHHHGYDDDDDGEMECVICMDRKAQIILPCLHQYCEQCIDEWQDTHHSCPVCRASVDTSEDAWVLSEKPDEQEVDEQTTRSIMQLVDSFPPDRDDDPDYSTG</sequence>
<dbReference type="PANTHER" id="PTHR12109:SF3">
    <property type="entry name" value="RING FINGER PROTEIN 141"/>
    <property type="match status" value="1"/>
</dbReference>
<dbReference type="SUPFAM" id="SSF57850">
    <property type="entry name" value="RING/U-box"/>
    <property type="match status" value="1"/>
</dbReference>
<dbReference type="eggNOG" id="KOG1039">
    <property type="taxonomic scope" value="Eukaryota"/>
</dbReference>
<dbReference type="STRING" id="6412.T1FNE6"/>
<dbReference type="HOGENOM" id="CLU_080007_0_0_1"/>
<dbReference type="PANTHER" id="PTHR12109">
    <property type="entry name" value="RING FINGER PROTEIN 141-RELATED"/>
    <property type="match status" value="1"/>
</dbReference>
<dbReference type="PROSITE" id="PS50089">
    <property type="entry name" value="ZF_RING_2"/>
    <property type="match status" value="1"/>
</dbReference>
<dbReference type="EMBL" id="KB097304">
    <property type="protein sequence ID" value="ESN97736.1"/>
    <property type="molecule type" value="Genomic_DNA"/>
</dbReference>
<evidence type="ECO:0000313" key="9">
    <source>
        <dbReference type="EnsemblMetazoa" id="HelroP185893"/>
    </source>
</evidence>
<evidence type="ECO:0000256" key="2">
    <source>
        <dbReference type="ARBA" id="ARBA00022723"/>
    </source>
</evidence>
<dbReference type="SMART" id="SM00184">
    <property type="entry name" value="RING"/>
    <property type="match status" value="1"/>
</dbReference>
<feature type="region of interest" description="Disordered" evidence="6">
    <location>
        <begin position="168"/>
        <end position="209"/>
    </location>
</feature>
<dbReference type="GO" id="GO:0004842">
    <property type="term" value="F:ubiquitin-protein transferase activity"/>
    <property type="evidence" value="ECO:0000318"/>
    <property type="project" value="GO_Central"/>
</dbReference>
<dbReference type="InParanoid" id="T1FNE6"/>
<feature type="domain" description="RING-type" evidence="7">
    <location>
        <begin position="215"/>
        <end position="252"/>
    </location>
</feature>
<dbReference type="PROSITE" id="PS00518">
    <property type="entry name" value="ZF_RING_1"/>
    <property type="match status" value="1"/>
</dbReference>
<reference evidence="8 10" key="2">
    <citation type="journal article" date="2013" name="Nature">
        <title>Insights into bilaterian evolution from three spiralian genomes.</title>
        <authorList>
            <person name="Simakov O."/>
            <person name="Marletaz F."/>
            <person name="Cho S.J."/>
            <person name="Edsinger-Gonzales E."/>
            <person name="Havlak P."/>
            <person name="Hellsten U."/>
            <person name="Kuo D.H."/>
            <person name="Larsson T."/>
            <person name="Lv J."/>
            <person name="Arendt D."/>
            <person name="Savage R."/>
            <person name="Osoegawa K."/>
            <person name="de Jong P."/>
            <person name="Grimwood J."/>
            <person name="Chapman J.A."/>
            <person name="Shapiro H."/>
            <person name="Aerts A."/>
            <person name="Otillar R.P."/>
            <person name="Terry A.Y."/>
            <person name="Boore J.L."/>
            <person name="Grigoriev I.V."/>
            <person name="Lindberg D.R."/>
            <person name="Seaver E.C."/>
            <person name="Weisblat D.A."/>
            <person name="Putnam N.H."/>
            <person name="Rokhsar D.S."/>
        </authorList>
    </citation>
    <scope>NUCLEOTIDE SEQUENCE</scope>
</reference>
<dbReference type="GO" id="GO:0008270">
    <property type="term" value="F:zinc ion binding"/>
    <property type="evidence" value="ECO:0007669"/>
    <property type="project" value="UniProtKB-KW"/>
</dbReference>
<dbReference type="RefSeq" id="XP_009024194.1">
    <property type="nucleotide sequence ID" value="XM_009025946.1"/>
</dbReference>
<keyword evidence="3 5" id="KW-0863">Zinc-finger</keyword>
<dbReference type="InterPro" id="IPR043400">
    <property type="entry name" value="RING-HC_RNF141"/>
</dbReference>
<keyword evidence="4" id="KW-0862">Zinc</keyword>
<dbReference type="Gene3D" id="3.30.40.10">
    <property type="entry name" value="Zinc/RING finger domain, C3HC4 (zinc finger)"/>
    <property type="match status" value="1"/>
</dbReference>
<dbReference type="InterPro" id="IPR047126">
    <property type="entry name" value="RNF141-like"/>
</dbReference>
<dbReference type="CDD" id="cd16545">
    <property type="entry name" value="RING-HC_RNF141"/>
    <property type="match status" value="1"/>
</dbReference>
<evidence type="ECO:0000259" key="7">
    <source>
        <dbReference type="PROSITE" id="PS50089"/>
    </source>
</evidence>
<name>T1FNE6_HELRO</name>
<dbReference type="EMBL" id="AMQM01006188">
    <property type="status" value="NOT_ANNOTATED_CDS"/>
    <property type="molecule type" value="Genomic_DNA"/>
</dbReference>
<evidence type="ECO:0000256" key="3">
    <source>
        <dbReference type="ARBA" id="ARBA00022771"/>
    </source>
</evidence>
<evidence type="ECO:0000313" key="8">
    <source>
        <dbReference type="EMBL" id="ESN97736.1"/>
    </source>
</evidence>
<dbReference type="CTD" id="20210343"/>
<keyword evidence="10" id="KW-1185">Reference proteome</keyword>
<reference evidence="9" key="3">
    <citation type="submission" date="2015-06" db="UniProtKB">
        <authorList>
            <consortium name="EnsemblMetazoa"/>
        </authorList>
    </citation>
    <scope>IDENTIFICATION</scope>
</reference>
<dbReference type="GO" id="GO:0051865">
    <property type="term" value="P:protein autoubiquitination"/>
    <property type="evidence" value="ECO:0000318"/>
    <property type="project" value="GO_Central"/>
</dbReference>
<dbReference type="InterPro" id="IPR001841">
    <property type="entry name" value="Znf_RING"/>
</dbReference>
<reference evidence="10" key="1">
    <citation type="submission" date="2012-12" db="EMBL/GenBank/DDBJ databases">
        <authorList>
            <person name="Hellsten U."/>
            <person name="Grimwood J."/>
            <person name="Chapman J.A."/>
            <person name="Shapiro H."/>
            <person name="Aerts A."/>
            <person name="Otillar R.P."/>
            <person name="Terry A.Y."/>
            <person name="Boore J.L."/>
            <person name="Simakov O."/>
            <person name="Marletaz F."/>
            <person name="Cho S.-J."/>
            <person name="Edsinger-Gonzales E."/>
            <person name="Havlak P."/>
            <person name="Kuo D.-H."/>
            <person name="Larsson T."/>
            <person name="Lv J."/>
            <person name="Arendt D."/>
            <person name="Savage R."/>
            <person name="Osoegawa K."/>
            <person name="de Jong P."/>
            <person name="Lindberg D.R."/>
            <person name="Seaver E.C."/>
            <person name="Weisblat D.A."/>
            <person name="Putnam N.H."/>
            <person name="Grigoriev I.V."/>
            <person name="Rokhsar D.S."/>
        </authorList>
    </citation>
    <scope>NUCLEOTIDE SEQUENCE</scope>
</reference>